<feature type="repeat" description="Solcar" evidence="8">
    <location>
        <begin position="202"/>
        <end position="288"/>
    </location>
</feature>
<evidence type="ECO:0000256" key="8">
    <source>
        <dbReference type="PROSITE-ProRule" id="PRU00282"/>
    </source>
</evidence>
<dbReference type="InterPro" id="IPR023395">
    <property type="entry name" value="MCP_dom_sf"/>
</dbReference>
<feature type="transmembrane region" description="Helical" evidence="10">
    <location>
        <begin position="92"/>
        <end position="114"/>
    </location>
</feature>
<evidence type="ECO:0000256" key="4">
    <source>
        <dbReference type="ARBA" id="ARBA00022692"/>
    </source>
</evidence>
<dbReference type="SUPFAM" id="SSF103506">
    <property type="entry name" value="Mitochondrial carrier"/>
    <property type="match status" value="1"/>
</dbReference>
<reference evidence="11 12" key="1">
    <citation type="journal article" date="2024" name="Nat. Commun.">
        <title>Phylogenomics reveals the evolutionary origins of lichenization in chlorophyte algae.</title>
        <authorList>
            <person name="Puginier C."/>
            <person name="Libourel C."/>
            <person name="Otte J."/>
            <person name="Skaloud P."/>
            <person name="Haon M."/>
            <person name="Grisel S."/>
            <person name="Petersen M."/>
            <person name="Berrin J.G."/>
            <person name="Delaux P.M."/>
            <person name="Dal Grande F."/>
            <person name="Keller J."/>
        </authorList>
    </citation>
    <scope>NUCLEOTIDE SEQUENCE [LARGE SCALE GENOMIC DNA]</scope>
    <source>
        <strain evidence="11 12">SAG 245.80</strain>
    </source>
</reference>
<organism evidence="11 12">
    <name type="scientific">Elliptochloris bilobata</name>
    <dbReference type="NCBI Taxonomy" id="381761"/>
    <lineage>
        <taxon>Eukaryota</taxon>
        <taxon>Viridiplantae</taxon>
        <taxon>Chlorophyta</taxon>
        <taxon>core chlorophytes</taxon>
        <taxon>Trebouxiophyceae</taxon>
        <taxon>Trebouxiophyceae incertae sedis</taxon>
        <taxon>Elliptochloris clade</taxon>
        <taxon>Elliptochloris</taxon>
    </lineage>
</organism>
<evidence type="ECO:0000313" key="11">
    <source>
        <dbReference type="EMBL" id="KAK9827375.1"/>
    </source>
</evidence>
<evidence type="ECO:0000256" key="2">
    <source>
        <dbReference type="ARBA" id="ARBA00006375"/>
    </source>
</evidence>
<comment type="similarity">
    <text evidence="2 9">Belongs to the mitochondrial carrier (TC 2.A.29) family.</text>
</comment>
<dbReference type="GO" id="GO:0016020">
    <property type="term" value="C:membrane"/>
    <property type="evidence" value="ECO:0007669"/>
    <property type="project" value="UniProtKB-SubCell"/>
</dbReference>
<accession>A0AAW1R1H0</accession>
<feature type="repeat" description="Solcar" evidence="8">
    <location>
        <begin position="90"/>
        <end position="181"/>
    </location>
</feature>
<dbReference type="Proteomes" id="UP001445335">
    <property type="component" value="Unassembled WGS sequence"/>
</dbReference>
<dbReference type="PROSITE" id="PS50920">
    <property type="entry name" value="SOLCAR"/>
    <property type="match status" value="3"/>
</dbReference>
<protein>
    <submittedName>
        <fullName evidence="11">Uncharacterized protein</fullName>
    </submittedName>
</protein>
<dbReference type="Pfam" id="PF00153">
    <property type="entry name" value="Mito_carr"/>
    <property type="match status" value="3"/>
</dbReference>
<name>A0AAW1R1H0_9CHLO</name>
<feature type="transmembrane region" description="Helical" evidence="10">
    <location>
        <begin position="53"/>
        <end position="71"/>
    </location>
</feature>
<dbReference type="GO" id="GO:0055085">
    <property type="term" value="P:transmembrane transport"/>
    <property type="evidence" value="ECO:0007669"/>
    <property type="project" value="InterPro"/>
</dbReference>
<evidence type="ECO:0000256" key="5">
    <source>
        <dbReference type="ARBA" id="ARBA00022737"/>
    </source>
</evidence>
<feature type="repeat" description="Solcar" evidence="8">
    <location>
        <begin position="1"/>
        <end position="74"/>
    </location>
</feature>
<comment type="caution">
    <text evidence="11">The sequence shown here is derived from an EMBL/GenBank/DDBJ whole genome shotgun (WGS) entry which is preliminary data.</text>
</comment>
<dbReference type="PANTHER" id="PTHR45683">
    <property type="entry name" value="MITOCHONDRIAL NICOTINAMIDE ADENINE DINUCLEOTIDE TRANSPORTER 1-RELATED-RELATED"/>
    <property type="match status" value="1"/>
</dbReference>
<evidence type="ECO:0000256" key="10">
    <source>
        <dbReference type="SAM" id="Phobius"/>
    </source>
</evidence>
<dbReference type="InterPro" id="IPR018108">
    <property type="entry name" value="MCP_transmembrane"/>
</dbReference>
<evidence type="ECO:0000313" key="12">
    <source>
        <dbReference type="Proteomes" id="UP001445335"/>
    </source>
</evidence>
<dbReference type="GO" id="GO:0006862">
    <property type="term" value="P:nucleotide transport"/>
    <property type="evidence" value="ECO:0007669"/>
    <property type="project" value="InterPro"/>
</dbReference>
<dbReference type="AlphaFoldDB" id="A0AAW1R1H0"/>
<sequence>MTVTTLQATRSKQADVDPNGALAHKRKAGTLTDIAEVIQESGWRGLFNGLQPSLVGTAVSQGVYFYLYSVLRQLAIARHQRRTRTSSQDMGIGPSLLVALLAGCGNVLLTNPIWSVATRMQAHRKRGDTDDAGLPPGVLTVCREIYQEGGVQAFWKGVLPSLVMVSNPSVNYMFFEYLTARLADWRRAESATGKAPRASPGDVFFLSAAAKLGATVLTYPILMVKTRLQSEGKHTTADRRYNGSVDAVTRIWQTEGLPGFYKGMRTKIVQSILAAALLMAIKEEISSASHVILAKSAAVLPAALPLAAAPTPNELISEAPADI</sequence>
<evidence type="ECO:0000256" key="1">
    <source>
        <dbReference type="ARBA" id="ARBA00004141"/>
    </source>
</evidence>
<dbReference type="Gene3D" id="1.50.40.10">
    <property type="entry name" value="Mitochondrial carrier domain"/>
    <property type="match status" value="1"/>
</dbReference>
<proteinExistence type="inferred from homology"/>
<keyword evidence="5" id="KW-0677">Repeat</keyword>
<keyword evidence="6 10" id="KW-1133">Transmembrane helix</keyword>
<dbReference type="EMBL" id="JALJOU010000058">
    <property type="protein sequence ID" value="KAK9827375.1"/>
    <property type="molecule type" value="Genomic_DNA"/>
</dbReference>
<keyword evidence="7 8" id="KW-0472">Membrane</keyword>
<evidence type="ECO:0000256" key="3">
    <source>
        <dbReference type="ARBA" id="ARBA00022448"/>
    </source>
</evidence>
<comment type="subcellular location">
    <subcellularLocation>
        <location evidence="1">Membrane</location>
        <topology evidence="1">Multi-pass membrane protein</topology>
    </subcellularLocation>
</comment>
<keyword evidence="3 9" id="KW-0813">Transport</keyword>
<keyword evidence="12" id="KW-1185">Reference proteome</keyword>
<evidence type="ECO:0000256" key="6">
    <source>
        <dbReference type="ARBA" id="ARBA00022989"/>
    </source>
</evidence>
<evidence type="ECO:0000256" key="9">
    <source>
        <dbReference type="RuleBase" id="RU000488"/>
    </source>
</evidence>
<keyword evidence="4 8" id="KW-0812">Transmembrane</keyword>
<gene>
    <name evidence="11" type="ORF">WJX81_003723</name>
</gene>
<dbReference type="InterPro" id="IPR044712">
    <property type="entry name" value="SLC25A32-like"/>
</dbReference>
<evidence type="ECO:0000256" key="7">
    <source>
        <dbReference type="ARBA" id="ARBA00023136"/>
    </source>
</evidence>